<dbReference type="AlphaFoldDB" id="A0A6J7RWY8"/>
<accession>A0A6J7RWY8</accession>
<sequence>MISQNHYELIRKKHGEYASWAVWAEVSDKPKSNMGDMAIFADNLVLPLLKTNVLMVGLNLSRFTISEPFRNFHDPSPKAQDYKIRFAFEDTEYYGAYMTDIIKGVVEVDSKNIPKHLKKNPGVLAESLEIFKQELRDLGAVSPLILAFGRMAYDILNENLSFTEYGKLIRLTHYSHQISKEKYRETVLNEIQQALCSS</sequence>
<protein>
    <submittedName>
        <fullName evidence="1">Unannotated protein</fullName>
    </submittedName>
</protein>
<name>A0A6J7RWY8_9ZZZZ</name>
<gene>
    <name evidence="1" type="ORF">UFOPK4237_00057</name>
</gene>
<evidence type="ECO:0000313" key="1">
    <source>
        <dbReference type="EMBL" id="CAB5033289.1"/>
    </source>
</evidence>
<dbReference type="EMBL" id="CAFBPZ010000002">
    <property type="protein sequence ID" value="CAB5033289.1"/>
    <property type="molecule type" value="Genomic_DNA"/>
</dbReference>
<organism evidence="1">
    <name type="scientific">freshwater metagenome</name>
    <dbReference type="NCBI Taxonomy" id="449393"/>
    <lineage>
        <taxon>unclassified sequences</taxon>
        <taxon>metagenomes</taxon>
        <taxon>ecological metagenomes</taxon>
    </lineage>
</organism>
<reference evidence="1" key="1">
    <citation type="submission" date="2020-05" db="EMBL/GenBank/DDBJ databases">
        <authorList>
            <person name="Chiriac C."/>
            <person name="Salcher M."/>
            <person name="Ghai R."/>
            <person name="Kavagutti S V."/>
        </authorList>
    </citation>
    <scope>NUCLEOTIDE SEQUENCE</scope>
</reference>
<proteinExistence type="predicted"/>